<dbReference type="SUPFAM" id="SSF52374">
    <property type="entry name" value="Nucleotidylyl transferase"/>
    <property type="match status" value="1"/>
</dbReference>
<dbReference type="GO" id="GO:0003824">
    <property type="term" value="F:catalytic activity"/>
    <property type="evidence" value="ECO:0007669"/>
    <property type="project" value="InterPro"/>
</dbReference>
<evidence type="ECO:0000313" key="3">
    <source>
        <dbReference type="EMBL" id="GMI13143.1"/>
    </source>
</evidence>
<comment type="caution">
    <text evidence="3">The sequence shown here is derived from an EMBL/GenBank/DDBJ whole genome shotgun (WGS) entry which is preliminary data.</text>
</comment>
<dbReference type="Proteomes" id="UP001165122">
    <property type="component" value="Unassembled WGS sequence"/>
</dbReference>
<dbReference type="InterPro" id="IPR014729">
    <property type="entry name" value="Rossmann-like_a/b/a_fold"/>
</dbReference>
<feature type="chain" id="PRO_5040765126" description="Cytidyltransferase-like domain-containing protein" evidence="1">
    <location>
        <begin position="24"/>
        <end position="342"/>
    </location>
</feature>
<dbReference type="AlphaFoldDB" id="A0A9W7KVG2"/>
<evidence type="ECO:0000259" key="2">
    <source>
        <dbReference type="Pfam" id="PF01467"/>
    </source>
</evidence>
<evidence type="ECO:0000313" key="4">
    <source>
        <dbReference type="Proteomes" id="UP001165122"/>
    </source>
</evidence>
<dbReference type="Pfam" id="PF01467">
    <property type="entry name" value="CTP_transf_like"/>
    <property type="match status" value="1"/>
</dbReference>
<feature type="domain" description="Cytidyltransferase-like" evidence="2">
    <location>
        <begin position="196"/>
        <end position="335"/>
    </location>
</feature>
<dbReference type="EMBL" id="BRXW01000187">
    <property type="protein sequence ID" value="GMI13143.1"/>
    <property type="molecule type" value="Genomic_DNA"/>
</dbReference>
<organism evidence="3 4">
    <name type="scientific">Triparma laevis f. longispina</name>
    <dbReference type="NCBI Taxonomy" id="1714387"/>
    <lineage>
        <taxon>Eukaryota</taxon>
        <taxon>Sar</taxon>
        <taxon>Stramenopiles</taxon>
        <taxon>Ochrophyta</taxon>
        <taxon>Bolidophyceae</taxon>
        <taxon>Parmales</taxon>
        <taxon>Triparmaceae</taxon>
        <taxon>Triparma</taxon>
    </lineage>
</organism>
<sequence>MFRLPHLRLHSLLVLLLVVTTRSLRTLTYLRLPSSPLDHLTNLQTLTHLHQSVGADSSSSSANHIILRPTSTRTCNYHYETYYTYEVYKFLHNLDQIPRNYIVHPPVENVVTGVQLEALEDLTKVYGTEKSVGTTNTASGLESHVKSVNSLRSSRSLAPLTYTILPTLNLPPSYQFFDFLPPSPDLPRPKGYDHVVVGGTWDRMHYGHRRLLTLAVSVVSPRGRLTIGVTAPQMVSEKSDSSKIEAYETRVQNTVDFVSNLARGFKNNLRVVKITDSRGTLVEDSSVDCIVCSSETVGSVEEVNVERKNKGWKEVEVWVAVRGDEGGMSSSGIRRMEVKEMK</sequence>
<name>A0A9W7KVG2_9STRA</name>
<dbReference type="InterPro" id="IPR004821">
    <property type="entry name" value="Cyt_trans-like"/>
</dbReference>
<feature type="signal peptide" evidence="1">
    <location>
        <begin position="1"/>
        <end position="23"/>
    </location>
</feature>
<dbReference type="OrthoDB" id="330671at2759"/>
<keyword evidence="4" id="KW-1185">Reference proteome</keyword>
<evidence type="ECO:0000256" key="1">
    <source>
        <dbReference type="SAM" id="SignalP"/>
    </source>
</evidence>
<protein>
    <recommendedName>
        <fullName evidence="2">Cytidyltransferase-like domain-containing protein</fullName>
    </recommendedName>
</protein>
<gene>
    <name evidence="3" type="ORF">TrLO_g9188</name>
</gene>
<reference evidence="4" key="1">
    <citation type="journal article" date="2023" name="Commun. Biol.">
        <title>Genome analysis of Parmales, the sister group of diatoms, reveals the evolutionary specialization of diatoms from phago-mixotrophs to photoautotrophs.</title>
        <authorList>
            <person name="Ban H."/>
            <person name="Sato S."/>
            <person name="Yoshikawa S."/>
            <person name="Yamada K."/>
            <person name="Nakamura Y."/>
            <person name="Ichinomiya M."/>
            <person name="Sato N."/>
            <person name="Blanc-Mathieu R."/>
            <person name="Endo H."/>
            <person name="Kuwata A."/>
            <person name="Ogata H."/>
        </authorList>
    </citation>
    <scope>NUCLEOTIDE SEQUENCE [LARGE SCALE GENOMIC DNA]</scope>
    <source>
        <strain evidence="4">NIES 3700</strain>
    </source>
</reference>
<accession>A0A9W7KVG2</accession>
<keyword evidence="1" id="KW-0732">Signal</keyword>
<proteinExistence type="predicted"/>
<dbReference type="Gene3D" id="3.40.50.620">
    <property type="entry name" value="HUPs"/>
    <property type="match status" value="1"/>
</dbReference>